<dbReference type="PANTHER" id="PTHR23088">
    <property type="entry name" value="NITRILASE-RELATED"/>
    <property type="match status" value="1"/>
</dbReference>
<proteinExistence type="predicted"/>
<dbReference type="EMBL" id="CAXAMM010040274">
    <property type="protein sequence ID" value="CAK9092220.1"/>
    <property type="molecule type" value="Genomic_DNA"/>
</dbReference>
<comment type="caution">
    <text evidence="3">The sequence shown here is derived from an EMBL/GenBank/DDBJ whole genome shotgun (WGS) entry which is preliminary data.</text>
</comment>
<dbReference type="Pfam" id="PF00795">
    <property type="entry name" value="CN_hydrolase"/>
    <property type="match status" value="1"/>
</dbReference>
<dbReference type="CDD" id="cd07572">
    <property type="entry name" value="nit"/>
    <property type="match status" value="1"/>
</dbReference>
<gene>
    <name evidence="3" type="ORF">SCF082_LOCUS43405</name>
</gene>
<dbReference type="Gene3D" id="3.60.110.10">
    <property type="entry name" value="Carbon-nitrogen hydrolase"/>
    <property type="match status" value="1"/>
</dbReference>
<dbReference type="InterPro" id="IPR036526">
    <property type="entry name" value="C-N_Hydrolase_sf"/>
</dbReference>
<keyword evidence="4" id="KW-1185">Reference proteome</keyword>
<evidence type="ECO:0000259" key="2">
    <source>
        <dbReference type="PROSITE" id="PS50263"/>
    </source>
</evidence>
<name>A0ABP0QVA2_9DINO</name>
<dbReference type="SUPFAM" id="SSF56317">
    <property type="entry name" value="Carbon-nitrogen hydrolase"/>
    <property type="match status" value="1"/>
</dbReference>
<dbReference type="InterPro" id="IPR003010">
    <property type="entry name" value="C-N_Hydrolase"/>
</dbReference>
<dbReference type="InterPro" id="IPR045254">
    <property type="entry name" value="Nit1/2_C-N_Hydrolase"/>
</dbReference>
<evidence type="ECO:0000313" key="3">
    <source>
        <dbReference type="EMBL" id="CAK9092220.1"/>
    </source>
</evidence>
<keyword evidence="1" id="KW-0378">Hydrolase</keyword>
<sequence length="401" mass="44382">MALRVGLCQMTARNDKEINFQICRDLVSEAASQGCTLVALPECFAFIGAQKGEAQAAAEALEGPTMHRYCELAKEKQLWLSLGGFQEKVEGEPDDKILNTHVIVNSLGEIASVYRKIHLFDAPFTGLVESQQTVAGTEVVSCASPVGQLGVTVCYDVRFPELYQKLRFEHGAEILLVPSAFSMPTGRAHWELLMRTRAVETQCYVIAAAQAGQHNEDGNKRCSWGHAMAVDPWGKVLAEFDGSSTGVRVVEVDQNVLQDVRQKMLAQRWSVPRLRSVCRVCFITMGSAGSIVKKGQAKVSHTPVVPVRVAPAPTAHADEGFEIDDEALVTYNSWEDEDPPIPGTPMPTCRIDHRNAVRNTNRFLRNVLKDPAKFVARFPGQEEDCQQDIRSEEVEVEVLRF</sequence>
<protein>
    <submittedName>
        <fullName evidence="3">Chloroplastic/cytosolic (DGSH amidase) (Nitrilase-like protein 2) (Protein nitrilase 1 homolog) (AtNit1) (Protein Nit1 homolog)</fullName>
    </submittedName>
</protein>
<organism evidence="3 4">
    <name type="scientific">Durusdinium trenchii</name>
    <dbReference type="NCBI Taxonomy" id="1381693"/>
    <lineage>
        <taxon>Eukaryota</taxon>
        <taxon>Sar</taxon>
        <taxon>Alveolata</taxon>
        <taxon>Dinophyceae</taxon>
        <taxon>Suessiales</taxon>
        <taxon>Symbiodiniaceae</taxon>
        <taxon>Durusdinium</taxon>
    </lineage>
</organism>
<evidence type="ECO:0000256" key="1">
    <source>
        <dbReference type="ARBA" id="ARBA00022801"/>
    </source>
</evidence>
<evidence type="ECO:0000313" key="4">
    <source>
        <dbReference type="Proteomes" id="UP001642464"/>
    </source>
</evidence>
<dbReference type="Proteomes" id="UP001642464">
    <property type="component" value="Unassembled WGS sequence"/>
</dbReference>
<feature type="domain" description="CN hydrolase" evidence="2">
    <location>
        <begin position="3"/>
        <end position="254"/>
    </location>
</feature>
<accession>A0ABP0QVA2</accession>
<dbReference type="PANTHER" id="PTHR23088:SF27">
    <property type="entry name" value="DEAMINATED GLUTATHIONE AMIDASE"/>
    <property type="match status" value="1"/>
</dbReference>
<reference evidence="3 4" key="1">
    <citation type="submission" date="2024-02" db="EMBL/GenBank/DDBJ databases">
        <authorList>
            <person name="Chen Y."/>
            <person name="Shah S."/>
            <person name="Dougan E. K."/>
            <person name="Thang M."/>
            <person name="Chan C."/>
        </authorList>
    </citation>
    <scope>NUCLEOTIDE SEQUENCE [LARGE SCALE GENOMIC DNA]</scope>
</reference>
<dbReference type="PROSITE" id="PS50263">
    <property type="entry name" value="CN_HYDROLASE"/>
    <property type="match status" value="1"/>
</dbReference>